<name>A0ABT7F2C4_9RHOB</name>
<protein>
    <submittedName>
        <fullName evidence="1">Aspartate/glutamate racemase family protein</fullName>
    </submittedName>
</protein>
<comment type="caution">
    <text evidence="1">The sequence shown here is derived from an EMBL/GenBank/DDBJ whole genome shotgun (WGS) entry which is preliminary data.</text>
</comment>
<gene>
    <name evidence="1" type="ORF">QO033_13880</name>
</gene>
<dbReference type="RefSeq" id="WP_284481575.1">
    <property type="nucleotide sequence ID" value="NZ_JASNJD010000009.1"/>
</dbReference>
<evidence type="ECO:0000313" key="1">
    <source>
        <dbReference type="EMBL" id="MDK3018769.1"/>
    </source>
</evidence>
<evidence type="ECO:0000313" key="2">
    <source>
        <dbReference type="Proteomes" id="UP001243757"/>
    </source>
</evidence>
<reference evidence="1 2" key="1">
    <citation type="submission" date="2023-05" db="EMBL/GenBank/DDBJ databases">
        <title>Pseudodonghicola sp. nov.</title>
        <authorList>
            <person name="Huang J."/>
        </authorList>
    </citation>
    <scope>NUCLEOTIDE SEQUENCE [LARGE SCALE GENOMIC DNA]</scope>
    <source>
        <strain evidence="1 2">IC7</strain>
    </source>
</reference>
<dbReference type="EMBL" id="JASNJD010000009">
    <property type="protein sequence ID" value="MDK3018769.1"/>
    <property type="molecule type" value="Genomic_DNA"/>
</dbReference>
<proteinExistence type="predicted"/>
<sequence>MTVPLPRIGVIMLDTAFPRPPGDIGAPESFAESCAGGVIYDRVPAATIARVAAGDPRDPSLISGFIAARDRLVAAGAELITTSCGLLVFHQARLAAGCPVPVTASALLQLRLRLAELGGPVGVIGLQAAGISADHLRAAGAPPDLPLAGFAGDSHLLSVLRRNRADVAADPARAGAELLALGRGLRDRVPDLRGIVLECTNLPPYKAALVAALDIPVFDFMDWLRDVAAGRAAPDGTPRIAS</sequence>
<organism evidence="1 2">
    <name type="scientific">Pseudodonghicola flavimaris</name>
    <dbReference type="NCBI Taxonomy" id="3050036"/>
    <lineage>
        <taxon>Bacteria</taxon>
        <taxon>Pseudomonadati</taxon>
        <taxon>Pseudomonadota</taxon>
        <taxon>Alphaproteobacteria</taxon>
        <taxon>Rhodobacterales</taxon>
        <taxon>Paracoccaceae</taxon>
        <taxon>Pseudodonghicola</taxon>
    </lineage>
</organism>
<accession>A0ABT7F2C4</accession>
<dbReference type="Proteomes" id="UP001243757">
    <property type="component" value="Unassembled WGS sequence"/>
</dbReference>
<keyword evidence="2" id="KW-1185">Reference proteome</keyword>